<keyword evidence="11" id="KW-1185">Reference proteome</keyword>
<dbReference type="InterPro" id="IPR008854">
    <property type="entry name" value="TPMT"/>
</dbReference>
<dbReference type="NCBIfam" id="NF009732">
    <property type="entry name" value="PRK13255.1"/>
    <property type="match status" value="1"/>
</dbReference>
<sequence>MDPDFWHRKWADNQIGFHEGETNALLEAHFGRLDLARGSRVFLPLCGKTRDIAWLLDQGFCVAGAELSATAIKQLFEDLGLAPEITTIGSLDRHSAPGIDIFVGDIFDLTAEKLGPVDAIYDRAALVALPKEMRTAYAAHLASLTATAPQFLITFTYDQSKMDGPPFSVSEDEVRRLYEIRYEVTNMLRKDLPGGLKGQFDATEDLWLLNPK</sequence>
<organism evidence="10 11">
    <name type="scientific">Hwanghaeella grinnelliae</name>
    <dbReference type="NCBI Taxonomy" id="2500179"/>
    <lineage>
        <taxon>Bacteria</taxon>
        <taxon>Pseudomonadati</taxon>
        <taxon>Pseudomonadota</taxon>
        <taxon>Alphaproteobacteria</taxon>
        <taxon>Rhodospirillales</taxon>
        <taxon>Rhodospirillaceae</taxon>
        <taxon>Hwanghaeella</taxon>
    </lineage>
</organism>
<evidence type="ECO:0000256" key="5">
    <source>
        <dbReference type="ARBA" id="ARBA00022490"/>
    </source>
</evidence>
<feature type="binding site" evidence="9">
    <location>
        <position position="10"/>
    </location>
    <ligand>
        <name>S-adenosyl-L-methionine</name>
        <dbReference type="ChEBI" id="CHEBI:59789"/>
    </ligand>
</feature>
<dbReference type="GO" id="GO:0010038">
    <property type="term" value="P:response to metal ion"/>
    <property type="evidence" value="ECO:0007669"/>
    <property type="project" value="InterPro"/>
</dbReference>
<dbReference type="InterPro" id="IPR025835">
    <property type="entry name" value="Thiopurine_S-MeTrfase"/>
</dbReference>
<dbReference type="AlphaFoldDB" id="A0A3S2Z7W1"/>
<dbReference type="Gene3D" id="3.40.50.150">
    <property type="entry name" value="Vaccinia Virus protein VP39"/>
    <property type="match status" value="1"/>
</dbReference>
<comment type="subcellular location">
    <subcellularLocation>
        <location evidence="2 9">Cytoplasm</location>
    </subcellularLocation>
</comment>
<comment type="catalytic activity">
    <reaction evidence="1 9">
        <text>S-adenosyl-L-methionine + a thiopurine = S-adenosyl-L-homocysteine + a thiopurine S-methylether.</text>
        <dbReference type="EC" id="2.1.1.67"/>
    </reaction>
</comment>
<dbReference type="RefSeq" id="WP_127765249.1">
    <property type="nucleotide sequence ID" value="NZ_SADE01000002.1"/>
</dbReference>
<dbReference type="GO" id="GO:0032259">
    <property type="term" value="P:methylation"/>
    <property type="evidence" value="ECO:0007669"/>
    <property type="project" value="UniProtKB-KW"/>
</dbReference>
<keyword evidence="5 9" id="KW-0963">Cytoplasm</keyword>
<feature type="binding site" evidence="9">
    <location>
        <position position="45"/>
    </location>
    <ligand>
        <name>S-adenosyl-L-methionine</name>
        <dbReference type="ChEBI" id="CHEBI:59789"/>
    </ligand>
</feature>
<accession>A0A3S2Z7W1</accession>
<evidence type="ECO:0000256" key="2">
    <source>
        <dbReference type="ARBA" id="ARBA00004496"/>
    </source>
</evidence>
<dbReference type="EMBL" id="SADE01000002">
    <property type="protein sequence ID" value="RVU35772.1"/>
    <property type="molecule type" value="Genomic_DNA"/>
</dbReference>
<name>A0A3S2Z7W1_9PROT</name>
<feature type="binding site" evidence="9">
    <location>
        <position position="123"/>
    </location>
    <ligand>
        <name>S-adenosyl-L-methionine</name>
        <dbReference type="ChEBI" id="CHEBI:59789"/>
    </ligand>
</feature>
<evidence type="ECO:0000256" key="3">
    <source>
        <dbReference type="ARBA" id="ARBA00008145"/>
    </source>
</evidence>
<proteinExistence type="inferred from homology"/>
<dbReference type="Proteomes" id="UP000287447">
    <property type="component" value="Unassembled WGS sequence"/>
</dbReference>
<keyword evidence="6 9" id="KW-0489">Methyltransferase</keyword>
<reference evidence="11" key="1">
    <citation type="submission" date="2019-01" db="EMBL/GenBank/DDBJ databases">
        <title>Gri0909 isolated from a small marine red alga.</title>
        <authorList>
            <person name="Kim J."/>
            <person name="Jeong S.E."/>
            <person name="Jeon C.O."/>
        </authorList>
    </citation>
    <scope>NUCLEOTIDE SEQUENCE [LARGE SCALE GENOMIC DNA]</scope>
    <source>
        <strain evidence="11">Gri0909</strain>
    </source>
</reference>
<evidence type="ECO:0000256" key="9">
    <source>
        <dbReference type="HAMAP-Rule" id="MF_00812"/>
    </source>
</evidence>
<dbReference type="InterPro" id="IPR029063">
    <property type="entry name" value="SAM-dependent_MTases_sf"/>
</dbReference>
<evidence type="ECO:0000313" key="11">
    <source>
        <dbReference type="Proteomes" id="UP000287447"/>
    </source>
</evidence>
<dbReference type="FunFam" id="3.40.50.150:FF:000101">
    <property type="entry name" value="Thiopurine S-methyltransferase"/>
    <property type="match status" value="1"/>
</dbReference>
<dbReference type="Pfam" id="PF05724">
    <property type="entry name" value="TPMT"/>
    <property type="match status" value="1"/>
</dbReference>
<dbReference type="PANTHER" id="PTHR10259">
    <property type="entry name" value="THIOPURINE S-METHYLTRANSFERASE"/>
    <property type="match status" value="1"/>
</dbReference>
<dbReference type="PANTHER" id="PTHR10259:SF11">
    <property type="entry name" value="THIOPURINE S-METHYLTRANSFERASE"/>
    <property type="match status" value="1"/>
</dbReference>
<comment type="similarity">
    <text evidence="3 9">Belongs to the class I-like SAM-binding methyltransferase superfamily. TPMT family.</text>
</comment>
<dbReference type="SUPFAM" id="SSF53335">
    <property type="entry name" value="S-adenosyl-L-methionine-dependent methyltransferases"/>
    <property type="match status" value="1"/>
</dbReference>
<comment type="caution">
    <text evidence="10">The sequence shown here is derived from an EMBL/GenBank/DDBJ whole genome shotgun (WGS) entry which is preliminary data.</text>
</comment>
<dbReference type="PROSITE" id="PS51585">
    <property type="entry name" value="SAM_MT_TPMT"/>
    <property type="match status" value="1"/>
</dbReference>
<feature type="binding site" evidence="9">
    <location>
        <position position="66"/>
    </location>
    <ligand>
        <name>S-adenosyl-L-methionine</name>
        <dbReference type="ChEBI" id="CHEBI:59789"/>
    </ligand>
</feature>
<dbReference type="GO" id="GO:0008119">
    <property type="term" value="F:thiopurine S-methyltransferase activity"/>
    <property type="evidence" value="ECO:0007669"/>
    <property type="project" value="UniProtKB-UniRule"/>
</dbReference>
<dbReference type="HAMAP" id="MF_00812">
    <property type="entry name" value="Thiopur_methtran"/>
    <property type="match status" value="1"/>
</dbReference>
<keyword evidence="8 9" id="KW-0949">S-adenosyl-L-methionine</keyword>
<evidence type="ECO:0000256" key="6">
    <source>
        <dbReference type="ARBA" id="ARBA00022603"/>
    </source>
</evidence>
<evidence type="ECO:0000256" key="8">
    <source>
        <dbReference type="ARBA" id="ARBA00022691"/>
    </source>
</evidence>
<evidence type="ECO:0000313" key="10">
    <source>
        <dbReference type="EMBL" id="RVU35772.1"/>
    </source>
</evidence>
<gene>
    <name evidence="10" type="primary">tmpT</name>
    <name evidence="9" type="synonym">tpm</name>
    <name evidence="10" type="ORF">EOI86_10915</name>
</gene>
<dbReference type="OrthoDB" id="9778208at2"/>
<dbReference type="EC" id="2.1.1.67" evidence="4 9"/>
<dbReference type="NCBIfam" id="TIGR03840">
    <property type="entry name" value="TMPT_Se_Te"/>
    <property type="match status" value="1"/>
</dbReference>
<protein>
    <recommendedName>
        <fullName evidence="4 9">Thiopurine S-methyltransferase</fullName>
        <ecNumber evidence="4 9">2.1.1.67</ecNumber>
    </recommendedName>
    <alternativeName>
        <fullName evidence="9">Thiopurine methyltransferase</fullName>
    </alternativeName>
</protein>
<evidence type="ECO:0000256" key="7">
    <source>
        <dbReference type="ARBA" id="ARBA00022679"/>
    </source>
</evidence>
<dbReference type="GO" id="GO:0005737">
    <property type="term" value="C:cytoplasm"/>
    <property type="evidence" value="ECO:0007669"/>
    <property type="project" value="UniProtKB-SubCell"/>
</dbReference>
<dbReference type="PIRSF" id="PIRSF023956">
    <property type="entry name" value="Thiopurine_S-methyltransferase"/>
    <property type="match status" value="1"/>
</dbReference>
<evidence type="ECO:0000256" key="4">
    <source>
        <dbReference type="ARBA" id="ARBA00011905"/>
    </source>
</evidence>
<keyword evidence="7 9" id="KW-0808">Transferase</keyword>
<evidence type="ECO:0000256" key="1">
    <source>
        <dbReference type="ARBA" id="ARBA00000903"/>
    </source>
</evidence>
<dbReference type="InterPro" id="IPR022474">
    <property type="entry name" value="Thiopur_S-MeTfrase_Se/Te_detox"/>
</dbReference>